<dbReference type="InterPro" id="IPR027417">
    <property type="entry name" value="P-loop_NTPase"/>
</dbReference>
<keyword evidence="7 14" id="KW-0347">Helicase</keyword>
<evidence type="ECO:0000256" key="14">
    <source>
        <dbReference type="HAMAP-Rule" id="MF_01452"/>
    </source>
</evidence>
<evidence type="ECO:0000256" key="5">
    <source>
        <dbReference type="ARBA" id="ARBA00022763"/>
    </source>
</evidence>
<keyword evidence="6 14" id="KW-0378">Hydrolase</keyword>
<dbReference type="InterPro" id="IPR049035">
    <property type="entry name" value="ADDB_N"/>
</dbReference>
<keyword evidence="12 14" id="KW-0238">DNA-binding</keyword>
<keyword evidence="11 14" id="KW-0411">Iron-sulfur</keyword>
<keyword evidence="4 14" id="KW-0547">Nucleotide-binding</keyword>
<feature type="binding site" evidence="14">
    <location>
        <position position="1132"/>
    </location>
    <ligand>
        <name>[4Fe-4S] cluster</name>
        <dbReference type="ChEBI" id="CHEBI:49883"/>
    </ligand>
</feature>
<evidence type="ECO:0000313" key="18">
    <source>
        <dbReference type="Proteomes" id="UP000681027"/>
    </source>
</evidence>
<keyword evidence="15" id="KW-0175">Coiled coil</keyword>
<dbReference type="RefSeq" id="WP_213100333.1">
    <property type="nucleotide sequence ID" value="NZ_JAGYPM010000001.1"/>
</dbReference>
<dbReference type="Gene3D" id="3.90.320.10">
    <property type="match status" value="1"/>
</dbReference>
<dbReference type="Pfam" id="PF21445">
    <property type="entry name" value="ADDB_N"/>
    <property type="match status" value="1"/>
</dbReference>
<feature type="binding site" evidence="14">
    <location>
        <position position="1123"/>
    </location>
    <ligand>
        <name>[4Fe-4S] cluster</name>
        <dbReference type="ChEBI" id="CHEBI:49883"/>
    </ligand>
</feature>
<evidence type="ECO:0000256" key="6">
    <source>
        <dbReference type="ARBA" id="ARBA00022801"/>
    </source>
</evidence>
<dbReference type="PROSITE" id="PS51217">
    <property type="entry name" value="UVRD_HELICASE_CTER"/>
    <property type="match status" value="1"/>
</dbReference>
<dbReference type="PANTHER" id="PTHR30591:SF1">
    <property type="entry name" value="RECBCD ENZYME SUBUNIT RECC"/>
    <property type="match status" value="1"/>
</dbReference>
<dbReference type="InterPro" id="IPR014017">
    <property type="entry name" value="DNA_helicase_UvrD-like_C"/>
</dbReference>
<sequence>MSVRLLIGRSGSGKTEYCLNEIRDELKRKPDGSTPIIYLVPEQMTFLSEYKLITTPDLGGMIRCQVYSLTRLAWRILQETGGMNRYHINSVGISMLIRKIIDEKKEELKLFQRAADKNGFIQQIEQIITEFKRYCVKPEELAERHDQLSTEEQSNNALQDKLHDLELIYKTFEESIINKYLDSEDYFRLLSEKASESAYLKDAEVYIDGFYSFTPQEYMIVEQLMKLCKKVTITLTLDRPFKQNSPDELHLFRMSGENCQTIYEIATANGLQIKEILLSDQKRWKKPSLQHLEANFDTRPAARYKGETAVHIGQAVNRRAEIEGIARKINQLVRKEGMRYRNIAILLRNGQDYHDLIETVFQDYQIPVFIDQKRTMLNHPLVELIRSTLEVINGNWRYEPIFRAVKTELIYPVKLNATLLREQMDRLENYVLAKGIQGDKWTNKKRWIYRRIMGLEFDSFVQTDAEKEIEQELNDLRDMITGPILRLSRRLNKAKYGRQFCEAVYLYLEELDVPAKIEQWKNSEEEKGNLVKSREHGQVWNAIMELLDQYVEMLGEDKVALKQFASILDAGMETLRFSLVPPSLDQVVAADLVNSRLSDIRAAFIIGMNEGILPSKFSEDGVFADDDREKLLSNGMRIAPSGRTRLLDEDFIAYKAFVTPSEWLFISYPLANEEGKALMPSSYIKRIQDLLPECNRHHYLADLAELPEIEQLEYVSNLNTTLAYLTSQLQLKKRNYPIFDFWWDIYNFYLNNESWKRNVQKVLSSLNYENQTRKLNEEISQDLYGDTIQASVSRMELFHGCPFSHFVQHGLKLRERQIFRLEAPDIGELFHAALKYIAETVMNKRLSWTDLTRQQCEILAQEAVEMLAPKLQNEILLSSNRHYYIKRKLEQIISRASFILSEHAKASGFSPVGLELGFGPGPKADLPPLSFPLKNGTKMELVGRIDRIDKAQDGNDVFLRVIDYKSSSKDLNINEVYYGLALQMLTYLDIIISHSKALIGTEANPAGVLYFHVHNPIINTSKMLTLEEIEQEIFKKYKMNGLLLGEENVVKLMDQTLVTGDSSIISAGIKKDGSLSKRSKIASKEEFDHLRKYVRGMYTKTGNQIIGGNVDISPYKLKEKTPCTFCSFKSVCQFDESLDGNDYRLLVPQPKDEVLESMRREVEENENTNTI</sequence>
<organism evidence="17 18">
    <name type="scientific">Cytobacillus citreus</name>
    <dbReference type="NCBI Taxonomy" id="2833586"/>
    <lineage>
        <taxon>Bacteria</taxon>
        <taxon>Bacillati</taxon>
        <taxon>Bacillota</taxon>
        <taxon>Bacilli</taxon>
        <taxon>Bacillales</taxon>
        <taxon>Bacillaceae</taxon>
        <taxon>Cytobacillus</taxon>
    </lineage>
</organism>
<dbReference type="Gene3D" id="6.10.140.1030">
    <property type="match status" value="1"/>
</dbReference>
<evidence type="ECO:0000259" key="16">
    <source>
        <dbReference type="PROSITE" id="PS51217"/>
    </source>
</evidence>
<evidence type="ECO:0000256" key="2">
    <source>
        <dbReference type="ARBA" id="ARBA00022722"/>
    </source>
</evidence>
<keyword evidence="8 14" id="KW-0269">Exonuclease</keyword>
<comment type="cofactor">
    <cofactor evidence="14">
        <name>Mg(2+)</name>
        <dbReference type="ChEBI" id="CHEBI:18420"/>
    </cofactor>
</comment>
<feature type="binding site" evidence="14">
    <location>
        <position position="1126"/>
    </location>
    <ligand>
        <name>[4Fe-4S] cluster</name>
        <dbReference type="ChEBI" id="CHEBI:49883"/>
    </ligand>
</feature>
<comment type="function">
    <text evidence="14">The heterodimer acts as both an ATP-dependent DNA helicase and an ATP-dependent, dual-direction single-stranded exonuclease. Recognizes the chi site generating a DNA molecule suitable for the initiation of homologous recombination. The AddB subunit has 5' -&gt; 3' nuclease activity but not helicase activity.</text>
</comment>
<comment type="caution">
    <text evidence="17">The sequence shown here is derived from an EMBL/GenBank/DDBJ whole genome shotgun (WGS) entry which is preliminary data.</text>
</comment>
<evidence type="ECO:0000256" key="15">
    <source>
        <dbReference type="SAM" id="Coils"/>
    </source>
</evidence>
<evidence type="ECO:0000256" key="8">
    <source>
        <dbReference type="ARBA" id="ARBA00022839"/>
    </source>
</evidence>
<proteinExistence type="inferred from homology"/>
<evidence type="ECO:0000256" key="13">
    <source>
        <dbReference type="ARBA" id="ARBA00023204"/>
    </source>
</evidence>
<keyword evidence="2 14" id="KW-0540">Nuclease</keyword>
<name>A0ABS5NPF7_9BACI</name>
<keyword evidence="10 14" id="KW-0408">Iron</keyword>
<dbReference type="PANTHER" id="PTHR30591">
    <property type="entry name" value="RECBCD ENZYME SUBUNIT RECC"/>
    <property type="match status" value="1"/>
</dbReference>
<dbReference type="GO" id="GO:0004386">
    <property type="term" value="F:helicase activity"/>
    <property type="evidence" value="ECO:0007669"/>
    <property type="project" value="UniProtKB-KW"/>
</dbReference>
<keyword evidence="13 14" id="KW-0234">DNA repair</keyword>
<dbReference type="EMBL" id="JAGYPM010000001">
    <property type="protein sequence ID" value="MBS4188824.1"/>
    <property type="molecule type" value="Genomic_DNA"/>
</dbReference>
<comment type="miscellaneous">
    <text evidence="14">Despite having conserved helicase domains, this subunit does not have helicase activity.</text>
</comment>
<dbReference type="HAMAP" id="MF_01452">
    <property type="entry name" value="AddB_type1"/>
    <property type="match status" value="1"/>
</dbReference>
<keyword evidence="18" id="KW-1185">Reference proteome</keyword>
<dbReference type="NCBIfam" id="TIGR02773">
    <property type="entry name" value="addB_Gpos"/>
    <property type="match status" value="1"/>
</dbReference>
<dbReference type="Gene3D" id="3.40.50.300">
    <property type="entry name" value="P-loop containing nucleotide triphosphate hydrolases"/>
    <property type="match status" value="3"/>
</dbReference>
<evidence type="ECO:0000256" key="1">
    <source>
        <dbReference type="ARBA" id="ARBA00022485"/>
    </source>
</evidence>
<evidence type="ECO:0000256" key="7">
    <source>
        <dbReference type="ARBA" id="ARBA00022806"/>
    </source>
</evidence>
<evidence type="ECO:0000256" key="12">
    <source>
        <dbReference type="ARBA" id="ARBA00023125"/>
    </source>
</evidence>
<dbReference type="Proteomes" id="UP000681027">
    <property type="component" value="Unassembled WGS sequence"/>
</dbReference>
<feature type="coiled-coil region" evidence="15">
    <location>
        <begin position="148"/>
        <end position="175"/>
    </location>
</feature>
<dbReference type="SUPFAM" id="SSF52540">
    <property type="entry name" value="P-loop containing nucleoside triphosphate hydrolases"/>
    <property type="match status" value="1"/>
</dbReference>
<reference evidence="17 18" key="1">
    <citation type="submission" date="2021-05" db="EMBL/GenBank/DDBJ databases">
        <title>Novel Bacillus species.</title>
        <authorList>
            <person name="Liu G."/>
        </authorList>
    </citation>
    <scope>NUCLEOTIDE SEQUENCE [LARGE SCALE GENOMIC DNA]</scope>
    <source>
        <strain evidence="17 18">FJAT-49705</strain>
    </source>
</reference>
<comment type="similarity">
    <text evidence="14">Belongs to the helicase family. AddB/RexB type 1 subfamily.</text>
</comment>
<dbReference type="EC" id="3.1.-.-" evidence="14"/>
<dbReference type="InterPro" id="IPR038726">
    <property type="entry name" value="PDDEXK_AddAB-type"/>
</dbReference>
<comment type="cofactor">
    <cofactor evidence="14">
        <name>[4Fe-4S] cluster</name>
        <dbReference type="ChEBI" id="CHEBI:49883"/>
    </cofactor>
    <text evidence="14">Binds 1 [4Fe-4S] cluster.</text>
</comment>
<dbReference type="Pfam" id="PF12705">
    <property type="entry name" value="PDDEXK_1"/>
    <property type="match status" value="1"/>
</dbReference>
<dbReference type="InterPro" id="IPR011604">
    <property type="entry name" value="PDDEXK-like_dom_sf"/>
</dbReference>
<evidence type="ECO:0000256" key="11">
    <source>
        <dbReference type="ARBA" id="ARBA00023014"/>
    </source>
</evidence>
<feature type="domain" description="UvrD-like helicase C-terminal" evidence="16">
    <location>
        <begin position="279"/>
        <end position="585"/>
    </location>
</feature>
<dbReference type="InterPro" id="IPR014140">
    <property type="entry name" value="DNA_helicase_suAddB"/>
</dbReference>
<evidence type="ECO:0000256" key="10">
    <source>
        <dbReference type="ARBA" id="ARBA00023004"/>
    </source>
</evidence>
<keyword evidence="9 14" id="KW-0067">ATP-binding</keyword>
<feature type="binding site" evidence="14">
    <location>
        <position position="801"/>
    </location>
    <ligand>
        <name>[4Fe-4S] cluster</name>
        <dbReference type="ChEBI" id="CHEBI:49883"/>
    </ligand>
</feature>
<gene>
    <name evidence="14 17" type="primary">addB</name>
    <name evidence="17" type="ORF">KHA94_01140</name>
</gene>
<evidence type="ECO:0000256" key="9">
    <source>
        <dbReference type="ARBA" id="ARBA00022840"/>
    </source>
</evidence>
<evidence type="ECO:0000313" key="17">
    <source>
        <dbReference type="EMBL" id="MBS4188824.1"/>
    </source>
</evidence>
<evidence type="ECO:0000256" key="3">
    <source>
        <dbReference type="ARBA" id="ARBA00022723"/>
    </source>
</evidence>
<comment type="subunit">
    <text evidence="14">Heterodimer of AddA and AddB.</text>
</comment>
<protein>
    <recommendedName>
        <fullName evidence="14">ATP-dependent helicase/deoxyribonuclease subunit B</fullName>
        <ecNumber evidence="14">3.1.-.-</ecNumber>
    </recommendedName>
    <alternativeName>
        <fullName evidence="14">ATP-dependent helicase/nuclease subunit AddB</fullName>
    </alternativeName>
</protein>
<keyword evidence="5 14" id="KW-0227">DNA damage</keyword>
<keyword evidence="1 14" id="KW-0004">4Fe-4S</keyword>
<accession>A0ABS5NPF7</accession>
<evidence type="ECO:0000256" key="4">
    <source>
        <dbReference type="ARBA" id="ARBA00022741"/>
    </source>
</evidence>
<keyword evidence="3 14" id="KW-0479">Metal-binding</keyword>